<keyword evidence="1" id="KW-0812">Transmembrane</keyword>
<name>A0ABT8PY59_9ENTR</name>
<proteinExistence type="predicted"/>
<keyword evidence="4" id="KW-1185">Reference proteome</keyword>
<feature type="transmembrane region" description="Helical" evidence="1">
    <location>
        <begin position="20"/>
        <end position="38"/>
    </location>
</feature>
<evidence type="ECO:0000259" key="2">
    <source>
        <dbReference type="Pfam" id="PF25319"/>
    </source>
</evidence>
<dbReference type="EMBL" id="JAUJYW010000006">
    <property type="protein sequence ID" value="MDN8601025.1"/>
    <property type="molecule type" value="Genomic_DNA"/>
</dbReference>
<reference evidence="3 4" key="1">
    <citation type="submission" date="2023-07" db="EMBL/GenBank/DDBJ databases">
        <title>Citrobacter selenititolerans sp. nov., isolated from seleniferous soil.</title>
        <authorList>
            <person name="Zhang S."/>
            <person name="Li K."/>
            <person name="Peng J."/>
            <person name="Wang H."/>
            <person name="Sun J."/>
            <person name="Guo Y."/>
        </authorList>
    </citation>
    <scope>NUCLEOTIDE SEQUENCE [LARGE SCALE GENOMIC DNA]</scope>
    <source>
        <strain evidence="3 4">S2-9</strain>
    </source>
</reference>
<dbReference type="Pfam" id="PF25319">
    <property type="entry name" value="HofO"/>
    <property type="match status" value="1"/>
</dbReference>
<evidence type="ECO:0000313" key="3">
    <source>
        <dbReference type="EMBL" id="MDN8601025.1"/>
    </source>
</evidence>
<sequence length="156" mass="17750">MNVLFDAWCALTPRTRILCWSAGNVCLGLLLFICLFYLGGPALHEQREALVVQREIVQQQWRAQYRLMVSAGEAHIAPDEKRLPFSPLDFQTSHRRLVHWLPAAEGGEMALTSVWEAIPDVFVRLAACGMNVRRFSLNVEMSELLLTLELERLNEG</sequence>
<organism evidence="3 4">
    <name type="scientific">Citrobacter enshiensis</name>
    <dbReference type="NCBI Taxonomy" id="2971264"/>
    <lineage>
        <taxon>Bacteria</taxon>
        <taxon>Pseudomonadati</taxon>
        <taxon>Pseudomonadota</taxon>
        <taxon>Gammaproteobacteria</taxon>
        <taxon>Enterobacterales</taxon>
        <taxon>Enterobacteriaceae</taxon>
        <taxon>Citrobacter</taxon>
    </lineage>
</organism>
<feature type="domain" description="DNA utilization protein HofO C-terminal" evidence="2">
    <location>
        <begin position="85"/>
        <end position="152"/>
    </location>
</feature>
<keyword evidence="1" id="KW-1133">Transmembrane helix</keyword>
<dbReference type="RefSeq" id="WP_301700472.1">
    <property type="nucleotide sequence ID" value="NZ_JAUJYW010000006.1"/>
</dbReference>
<gene>
    <name evidence="3" type="ORF">Q0A17_16660</name>
</gene>
<dbReference type="Proteomes" id="UP001174867">
    <property type="component" value="Unassembled WGS sequence"/>
</dbReference>
<comment type="caution">
    <text evidence="3">The sequence shown here is derived from an EMBL/GenBank/DDBJ whole genome shotgun (WGS) entry which is preliminary data.</text>
</comment>
<evidence type="ECO:0000313" key="4">
    <source>
        <dbReference type="Proteomes" id="UP001174867"/>
    </source>
</evidence>
<protein>
    <recommendedName>
        <fullName evidence="2">DNA utilization protein HofO C-terminal domain-containing protein</fullName>
    </recommendedName>
</protein>
<evidence type="ECO:0000256" key="1">
    <source>
        <dbReference type="SAM" id="Phobius"/>
    </source>
</evidence>
<accession>A0ABT8PY59</accession>
<keyword evidence="1" id="KW-0472">Membrane</keyword>
<dbReference type="InterPro" id="IPR057522">
    <property type="entry name" value="HofO_C"/>
</dbReference>